<dbReference type="PANTHER" id="PTHR13318:SF169">
    <property type="entry name" value="F-BOX AND LEUCINE-RICH REPEAT PROTEIN 9"/>
    <property type="match status" value="1"/>
</dbReference>
<dbReference type="GO" id="GO:0019005">
    <property type="term" value="C:SCF ubiquitin ligase complex"/>
    <property type="evidence" value="ECO:0007669"/>
    <property type="project" value="TreeGrafter"/>
</dbReference>
<dbReference type="SUPFAM" id="SSF52047">
    <property type="entry name" value="RNI-like"/>
    <property type="match status" value="1"/>
</dbReference>
<dbReference type="Gene3D" id="3.80.10.10">
    <property type="entry name" value="Ribonuclease Inhibitor"/>
    <property type="match status" value="1"/>
</dbReference>
<evidence type="ECO:0000313" key="1">
    <source>
        <dbReference type="EMBL" id="QJW95898.1"/>
    </source>
</evidence>
<accession>A0A6M5YPP7</accession>
<dbReference type="InterPro" id="IPR032675">
    <property type="entry name" value="LRR_dom_sf"/>
</dbReference>
<evidence type="ECO:0008006" key="3">
    <source>
        <dbReference type="Google" id="ProtNLM"/>
    </source>
</evidence>
<dbReference type="RefSeq" id="WP_171471577.1">
    <property type="nucleotide sequence ID" value="NZ_CP053452.2"/>
</dbReference>
<dbReference type="EMBL" id="CP053452">
    <property type="protein sequence ID" value="QJW95898.1"/>
    <property type="molecule type" value="Genomic_DNA"/>
</dbReference>
<organism evidence="1 2">
    <name type="scientific">Frigoriglobus tundricola</name>
    <dbReference type="NCBI Taxonomy" id="2774151"/>
    <lineage>
        <taxon>Bacteria</taxon>
        <taxon>Pseudomonadati</taxon>
        <taxon>Planctomycetota</taxon>
        <taxon>Planctomycetia</taxon>
        <taxon>Gemmatales</taxon>
        <taxon>Gemmataceae</taxon>
        <taxon>Frigoriglobus</taxon>
    </lineage>
</organism>
<evidence type="ECO:0000313" key="2">
    <source>
        <dbReference type="Proteomes" id="UP000503447"/>
    </source>
</evidence>
<sequence length="230" mass="24138">MRLAVLGALIFGLTVCTPRTRAADSAPTDDEKKAIDLVAKAGGKADLDPKLPAPARVSAKFDSATDLVLIGLKKTPTIGALDVFDATRVTERGLGALKDLPNLRKLTLGKSEMTLPKTTAIGRCKDLRALFLGGSGLTDASLAGLKPLSHLESLDISDNPQVTDKGMVTVKALERLQMLHLGKTGVGDKGLMTLAGLDGLRSLNVTGSKVTADAAEKFADDMPNLRGVRR</sequence>
<name>A0A6M5YPP7_9BACT</name>
<dbReference type="Pfam" id="PF13516">
    <property type="entry name" value="LRR_6"/>
    <property type="match status" value="2"/>
</dbReference>
<dbReference type="AlphaFoldDB" id="A0A6M5YPP7"/>
<protein>
    <recommendedName>
        <fullName evidence="3">Leucine Rich repeats (2 copies)</fullName>
    </recommendedName>
</protein>
<reference evidence="2" key="1">
    <citation type="submission" date="2020-05" db="EMBL/GenBank/DDBJ databases">
        <title>Frigoriglobus tundricola gen. nov., sp. nov., a psychrotolerant cellulolytic planctomycete of the family Gemmataceae with two divergent copies of 16S rRNA gene.</title>
        <authorList>
            <person name="Kulichevskaya I.S."/>
            <person name="Ivanova A.A."/>
            <person name="Naumoff D.G."/>
            <person name="Beletsky A.V."/>
            <person name="Rijpstra W.I.C."/>
            <person name="Sinninghe Damste J.S."/>
            <person name="Mardanov A.V."/>
            <person name="Ravin N.V."/>
            <person name="Dedysh S.N."/>
        </authorList>
    </citation>
    <scope>NUCLEOTIDE SEQUENCE [LARGE SCALE GENOMIC DNA]</scope>
    <source>
        <strain evidence="2">PL17</strain>
    </source>
</reference>
<dbReference type="InterPro" id="IPR001611">
    <property type="entry name" value="Leu-rich_rpt"/>
</dbReference>
<dbReference type="Proteomes" id="UP000503447">
    <property type="component" value="Chromosome"/>
</dbReference>
<gene>
    <name evidence="1" type="ORF">FTUN_3452</name>
</gene>
<dbReference type="KEGG" id="ftj:FTUN_3452"/>
<dbReference type="GO" id="GO:0031146">
    <property type="term" value="P:SCF-dependent proteasomal ubiquitin-dependent protein catabolic process"/>
    <property type="evidence" value="ECO:0007669"/>
    <property type="project" value="TreeGrafter"/>
</dbReference>
<keyword evidence="2" id="KW-1185">Reference proteome</keyword>
<dbReference type="PANTHER" id="PTHR13318">
    <property type="entry name" value="PARTNER OF PAIRED, ISOFORM B-RELATED"/>
    <property type="match status" value="1"/>
</dbReference>
<proteinExistence type="predicted"/>